<evidence type="ECO:0000256" key="5">
    <source>
        <dbReference type="ARBA" id="ARBA00022801"/>
    </source>
</evidence>
<evidence type="ECO:0000313" key="10">
    <source>
        <dbReference type="EMBL" id="MCP2370633.1"/>
    </source>
</evidence>
<proteinExistence type="predicted"/>
<dbReference type="PANTHER" id="PTHR38050:SF2">
    <property type="entry name" value="FERULOYL ESTERASE C-RELATED"/>
    <property type="match status" value="1"/>
</dbReference>
<evidence type="ECO:0000256" key="2">
    <source>
        <dbReference type="ARBA" id="ARBA00022525"/>
    </source>
</evidence>
<dbReference type="Pfam" id="PF10503">
    <property type="entry name" value="Esterase_PHB"/>
    <property type="match status" value="1"/>
</dbReference>
<keyword evidence="11" id="KW-1185">Reference proteome</keyword>
<sequence length="407" mass="41411">MSFRLSLRWGAGAAAALAAAALVGLTALPAAAAPTAGPAAASVAAHPGKGGASCSRTLPTGTSTLAVPFDGESFQVRVHVPTSDARRDLPLVLDLHGSNNNGDLQASVSGLDAIADAERFIVAEPTGDLAFPATLPGGNWAWNVPGVPLTSGDIPGADARDDLAYLTAVVDAIDSAGCVDDARVYATGYSGGGRMASALACAESDVFAAIAPVDGLRAGRADAANLATIETGTCDPVNPVPVITFHGTADPVNLYDGNADPRWGYSVEVATAAWADINGCRRGPVSTTVSDEVTKLAWSKCANGADVVLYRVTDGGHTWPGSPIDMNGFGMGSMTTDISASQLMWDFFEQHALDTKHPRDTHGSAGHGGWNHSGSHHGTHKGGSQHGSDKGGSQQGGSQQGGSRHRS</sequence>
<dbReference type="PANTHER" id="PTHR38050">
    <property type="match status" value="1"/>
</dbReference>
<keyword evidence="6" id="KW-0119">Carbohydrate metabolism</keyword>
<evidence type="ECO:0000256" key="6">
    <source>
        <dbReference type="ARBA" id="ARBA00023277"/>
    </source>
</evidence>
<evidence type="ECO:0000313" key="11">
    <source>
        <dbReference type="Proteomes" id="UP001139722"/>
    </source>
</evidence>
<keyword evidence="2" id="KW-0964">Secreted</keyword>
<dbReference type="RefSeq" id="WP_156998236.1">
    <property type="nucleotide sequence ID" value="NZ_BAAANU010000007.1"/>
</dbReference>
<dbReference type="GO" id="GO:0045493">
    <property type="term" value="P:xylan catabolic process"/>
    <property type="evidence" value="ECO:0007669"/>
    <property type="project" value="UniProtKB-KW"/>
</dbReference>
<dbReference type="Gene3D" id="3.40.50.1820">
    <property type="entry name" value="alpha/beta hydrolase"/>
    <property type="match status" value="1"/>
</dbReference>
<organism evidence="10 11">
    <name type="scientific">Agromyces terreus</name>
    <dbReference type="NCBI Taxonomy" id="424795"/>
    <lineage>
        <taxon>Bacteria</taxon>
        <taxon>Bacillati</taxon>
        <taxon>Actinomycetota</taxon>
        <taxon>Actinomycetes</taxon>
        <taxon>Micrococcales</taxon>
        <taxon>Microbacteriaceae</taxon>
        <taxon>Agromyces</taxon>
    </lineage>
</organism>
<comment type="subcellular location">
    <subcellularLocation>
        <location evidence="1">Secreted</location>
    </subcellularLocation>
</comment>
<feature type="chain" id="PRO_5040858449" evidence="9">
    <location>
        <begin position="33"/>
        <end position="407"/>
    </location>
</feature>
<comment type="caution">
    <text evidence="10">The sequence shown here is derived from an EMBL/GenBank/DDBJ whole genome shotgun (WGS) entry which is preliminary data.</text>
</comment>
<dbReference type="OrthoDB" id="9767239at2"/>
<feature type="region of interest" description="Disordered" evidence="8">
    <location>
        <begin position="356"/>
        <end position="407"/>
    </location>
</feature>
<dbReference type="GO" id="GO:0030600">
    <property type="term" value="F:feruloyl esterase activity"/>
    <property type="evidence" value="ECO:0007669"/>
    <property type="project" value="InterPro"/>
</dbReference>
<dbReference type="InterPro" id="IPR043595">
    <property type="entry name" value="FaeB/C/D"/>
</dbReference>
<evidence type="ECO:0000256" key="8">
    <source>
        <dbReference type="SAM" id="MobiDB-lite"/>
    </source>
</evidence>
<evidence type="ECO:0000256" key="9">
    <source>
        <dbReference type="SAM" id="SignalP"/>
    </source>
</evidence>
<name>A0A9X2H0E0_9MICO</name>
<dbReference type="InterPro" id="IPR010126">
    <property type="entry name" value="Esterase_phb"/>
</dbReference>
<keyword evidence="7" id="KW-0624">Polysaccharide degradation</keyword>
<dbReference type="Proteomes" id="UP001139722">
    <property type="component" value="Unassembled WGS sequence"/>
</dbReference>
<dbReference type="GO" id="GO:0005576">
    <property type="term" value="C:extracellular region"/>
    <property type="evidence" value="ECO:0007669"/>
    <property type="project" value="UniProtKB-SubCell"/>
</dbReference>
<dbReference type="EMBL" id="JAMZDY010000001">
    <property type="protein sequence ID" value="MCP2370633.1"/>
    <property type="molecule type" value="Genomic_DNA"/>
</dbReference>
<gene>
    <name evidence="10" type="ORF">BJ978_001309</name>
</gene>
<evidence type="ECO:0000256" key="4">
    <source>
        <dbReference type="ARBA" id="ARBA00022729"/>
    </source>
</evidence>
<keyword evidence="3" id="KW-0858">Xylan degradation</keyword>
<evidence type="ECO:0000256" key="7">
    <source>
        <dbReference type="ARBA" id="ARBA00023326"/>
    </source>
</evidence>
<evidence type="ECO:0000256" key="1">
    <source>
        <dbReference type="ARBA" id="ARBA00004613"/>
    </source>
</evidence>
<reference evidence="10" key="1">
    <citation type="submission" date="2022-06" db="EMBL/GenBank/DDBJ databases">
        <title>Sequencing the genomes of 1000 actinobacteria strains.</title>
        <authorList>
            <person name="Klenk H.-P."/>
        </authorList>
    </citation>
    <scope>NUCLEOTIDE SEQUENCE</scope>
    <source>
        <strain evidence="10">DSM 22016</strain>
    </source>
</reference>
<feature type="signal peptide" evidence="9">
    <location>
        <begin position="1"/>
        <end position="32"/>
    </location>
</feature>
<dbReference type="SUPFAM" id="SSF53474">
    <property type="entry name" value="alpha/beta-Hydrolases"/>
    <property type="match status" value="1"/>
</dbReference>
<dbReference type="InterPro" id="IPR029058">
    <property type="entry name" value="AB_hydrolase_fold"/>
</dbReference>
<keyword evidence="4 9" id="KW-0732">Signal</keyword>
<protein>
    <submittedName>
        <fullName evidence="10">Polyhydroxybutyrate depolymerase</fullName>
    </submittedName>
</protein>
<dbReference type="AlphaFoldDB" id="A0A9X2H0E0"/>
<keyword evidence="5" id="KW-0378">Hydrolase</keyword>
<accession>A0A9X2H0E0</accession>
<evidence type="ECO:0000256" key="3">
    <source>
        <dbReference type="ARBA" id="ARBA00022651"/>
    </source>
</evidence>